<evidence type="ECO:0000256" key="1">
    <source>
        <dbReference type="SAM" id="Phobius"/>
    </source>
</evidence>
<keyword evidence="1" id="KW-1133">Transmembrane helix</keyword>
<organism evidence="2 3">
    <name type="scientific">Aristolochia fimbriata</name>
    <name type="common">White veined hardy Dutchman's pipe vine</name>
    <dbReference type="NCBI Taxonomy" id="158543"/>
    <lineage>
        <taxon>Eukaryota</taxon>
        <taxon>Viridiplantae</taxon>
        <taxon>Streptophyta</taxon>
        <taxon>Embryophyta</taxon>
        <taxon>Tracheophyta</taxon>
        <taxon>Spermatophyta</taxon>
        <taxon>Magnoliopsida</taxon>
        <taxon>Magnoliidae</taxon>
        <taxon>Piperales</taxon>
        <taxon>Aristolochiaceae</taxon>
        <taxon>Aristolochia</taxon>
    </lineage>
</organism>
<dbReference type="Proteomes" id="UP000825729">
    <property type="component" value="Unassembled WGS sequence"/>
</dbReference>
<evidence type="ECO:0000313" key="3">
    <source>
        <dbReference type="Proteomes" id="UP000825729"/>
    </source>
</evidence>
<sequence length="139" mass="15699">MPDCVILMVSVVSVHVPASSFDGILNIPRYLSMVTMSIHFWGPIPWAHWLFLGSTHRRQNKKTKKQHHLTVLSSCAEMNSEVKRNTAVRNDTGFLAKKYILQKGGLENGQHPQKKGNASDSVEPYSLDYIIQKKVHGMN</sequence>
<comment type="caution">
    <text evidence="2">The sequence shown here is derived from an EMBL/GenBank/DDBJ whole genome shotgun (WGS) entry which is preliminary data.</text>
</comment>
<reference evidence="2 3" key="1">
    <citation type="submission" date="2021-07" db="EMBL/GenBank/DDBJ databases">
        <title>The Aristolochia fimbriata genome: insights into angiosperm evolution, floral development and chemical biosynthesis.</title>
        <authorList>
            <person name="Jiao Y."/>
        </authorList>
    </citation>
    <scope>NUCLEOTIDE SEQUENCE [LARGE SCALE GENOMIC DNA]</scope>
    <source>
        <strain evidence="2">IBCAS-2021</strain>
        <tissue evidence="2">Leaf</tissue>
    </source>
</reference>
<keyword evidence="3" id="KW-1185">Reference proteome</keyword>
<gene>
    <name evidence="2" type="ORF">H6P81_012537</name>
</gene>
<accession>A0AAV7EDN6</accession>
<feature type="transmembrane region" description="Helical" evidence="1">
    <location>
        <begin position="30"/>
        <end position="52"/>
    </location>
</feature>
<keyword evidence="1" id="KW-0812">Transmembrane</keyword>
<dbReference type="AlphaFoldDB" id="A0AAV7EDN6"/>
<proteinExistence type="predicted"/>
<evidence type="ECO:0000313" key="2">
    <source>
        <dbReference type="EMBL" id="KAG9446409.1"/>
    </source>
</evidence>
<dbReference type="EMBL" id="JAINDJ010000005">
    <property type="protein sequence ID" value="KAG9446409.1"/>
    <property type="molecule type" value="Genomic_DNA"/>
</dbReference>
<protein>
    <submittedName>
        <fullName evidence="2">Uncharacterized protein</fullName>
    </submittedName>
</protein>
<name>A0AAV7EDN6_ARIFI</name>
<keyword evidence="1" id="KW-0472">Membrane</keyword>